<evidence type="ECO:0000313" key="4">
    <source>
        <dbReference type="Proteomes" id="UP001071230"/>
    </source>
</evidence>
<dbReference type="SUPFAM" id="SSF55073">
    <property type="entry name" value="Nucleotide cyclase"/>
    <property type="match status" value="1"/>
</dbReference>
<dbReference type="InterPro" id="IPR050469">
    <property type="entry name" value="Diguanylate_Cyclase"/>
</dbReference>
<sequence length="354" mass="39743">MSESEQRSGNGLIERLQARISELEVQLQEITLHNRVLLDIARALNASLDPQVIAANIISAFSSLIAIDRASVLLYREKSETFRVIGVFDSSTLSPQLPADFDLAFALKVLHSGEPYYLETDRLHHSLQAWDWICCLPLHSAQRKIGTINIHAIRQTEISNAQKDFLETVAGHAASALENAILYGIVQQESVTDGLTGIYNHRYFQKRLREYVSLSQRRRAQGPFGLLIIDVDYFKPFNDRYGHPFGDLVLKTVVQTLTRNLRQEDVLARYGGEEFVLLTPGTNEKAIRLISEKVRKVVEQTKIFNPATGEELSITVSIGATTWHPSDTPASLLARADQALYQAKQMGRNLSVFL</sequence>
<organism evidence="2">
    <name type="scientific">Acididesulfobacillus acetoxydans</name>
    <dbReference type="NCBI Taxonomy" id="1561005"/>
    <lineage>
        <taxon>Bacteria</taxon>
        <taxon>Bacillati</taxon>
        <taxon>Bacillota</taxon>
        <taxon>Clostridia</taxon>
        <taxon>Eubacteriales</taxon>
        <taxon>Peptococcaceae</taxon>
        <taxon>Acididesulfobacillus</taxon>
    </lineage>
</organism>
<dbReference type="PANTHER" id="PTHR45138:SF9">
    <property type="entry name" value="DIGUANYLATE CYCLASE DGCM-RELATED"/>
    <property type="match status" value="1"/>
</dbReference>
<proteinExistence type="predicted"/>
<dbReference type="AlphaFoldDB" id="A0A8S0Y2P7"/>
<keyword evidence="4" id="KW-1185">Reference proteome</keyword>
<evidence type="ECO:0000313" key="2">
    <source>
        <dbReference type="EMBL" id="CAA7601065.1"/>
    </source>
</evidence>
<dbReference type="CDD" id="cd01949">
    <property type="entry name" value="GGDEF"/>
    <property type="match status" value="1"/>
</dbReference>
<evidence type="ECO:0000313" key="3">
    <source>
        <dbReference type="EMBL" id="CEJ06939.1"/>
    </source>
</evidence>
<dbReference type="Pfam" id="PF00990">
    <property type="entry name" value="GGDEF"/>
    <property type="match status" value="1"/>
</dbReference>
<dbReference type="InterPro" id="IPR029016">
    <property type="entry name" value="GAF-like_dom_sf"/>
</dbReference>
<dbReference type="SMART" id="SM00267">
    <property type="entry name" value="GGDEF"/>
    <property type="match status" value="1"/>
</dbReference>
<dbReference type="Gene3D" id="3.30.450.40">
    <property type="match status" value="1"/>
</dbReference>
<dbReference type="PROSITE" id="PS50887">
    <property type="entry name" value="GGDEF"/>
    <property type="match status" value="1"/>
</dbReference>
<dbReference type="SMART" id="SM00065">
    <property type="entry name" value="GAF"/>
    <property type="match status" value="1"/>
</dbReference>
<dbReference type="Proteomes" id="UP001071230">
    <property type="component" value="Unassembled WGS sequence"/>
</dbReference>
<dbReference type="GO" id="GO:0043709">
    <property type="term" value="P:cell adhesion involved in single-species biofilm formation"/>
    <property type="evidence" value="ECO:0007669"/>
    <property type="project" value="TreeGrafter"/>
</dbReference>
<evidence type="ECO:0000259" key="1">
    <source>
        <dbReference type="PROSITE" id="PS50887"/>
    </source>
</evidence>
<reference evidence="3" key="1">
    <citation type="submission" date="2014-11" db="EMBL/GenBank/DDBJ databases">
        <authorList>
            <person name="Hornung B.V."/>
        </authorList>
    </citation>
    <scope>NUCLEOTIDE SEQUENCE</scope>
    <source>
        <strain evidence="3">INE</strain>
    </source>
</reference>
<dbReference type="NCBIfam" id="TIGR00254">
    <property type="entry name" value="GGDEF"/>
    <property type="match status" value="1"/>
</dbReference>
<protein>
    <submittedName>
        <fullName evidence="2">Diguanylate cyclase (GGDEF) domain protein</fullName>
    </submittedName>
    <submittedName>
        <fullName evidence="3">Diguanylate cyclase (GGDEF) domain-containing protein</fullName>
    </submittedName>
</protein>
<dbReference type="GO" id="GO:1902201">
    <property type="term" value="P:negative regulation of bacterial-type flagellum-dependent cell motility"/>
    <property type="evidence" value="ECO:0007669"/>
    <property type="project" value="TreeGrafter"/>
</dbReference>
<dbReference type="GO" id="GO:0052621">
    <property type="term" value="F:diguanylate cyclase activity"/>
    <property type="evidence" value="ECO:0007669"/>
    <property type="project" value="TreeGrafter"/>
</dbReference>
<dbReference type="EMBL" id="CDGJ01000036">
    <property type="protein sequence ID" value="CEJ06939.1"/>
    <property type="molecule type" value="Genomic_DNA"/>
</dbReference>
<feature type="domain" description="GGDEF" evidence="1">
    <location>
        <begin position="222"/>
        <end position="354"/>
    </location>
</feature>
<dbReference type="GO" id="GO:0005886">
    <property type="term" value="C:plasma membrane"/>
    <property type="evidence" value="ECO:0007669"/>
    <property type="project" value="TreeGrafter"/>
</dbReference>
<dbReference type="Proteomes" id="UP000836597">
    <property type="component" value="Chromosome"/>
</dbReference>
<dbReference type="EMBL" id="LR746496">
    <property type="protein sequence ID" value="CAA7601065.1"/>
    <property type="molecule type" value="Genomic_DNA"/>
</dbReference>
<dbReference type="Gene3D" id="3.30.70.270">
    <property type="match status" value="1"/>
</dbReference>
<dbReference type="InterPro" id="IPR000160">
    <property type="entry name" value="GGDEF_dom"/>
</dbReference>
<dbReference type="FunFam" id="3.30.70.270:FF:000001">
    <property type="entry name" value="Diguanylate cyclase domain protein"/>
    <property type="match status" value="1"/>
</dbReference>
<dbReference type="InterPro" id="IPR043128">
    <property type="entry name" value="Rev_trsase/Diguanyl_cyclase"/>
</dbReference>
<dbReference type="InterPro" id="IPR003018">
    <property type="entry name" value="GAF"/>
</dbReference>
<dbReference type="InterPro" id="IPR029787">
    <property type="entry name" value="Nucleotide_cyclase"/>
</dbReference>
<dbReference type="Pfam" id="PF13492">
    <property type="entry name" value="GAF_3"/>
    <property type="match status" value="1"/>
</dbReference>
<dbReference type="RefSeq" id="WP_240984637.1">
    <property type="nucleotide sequence ID" value="NZ_CDGJ01000036.1"/>
</dbReference>
<gene>
    <name evidence="3" type="ORF">DEACI_1393</name>
    <name evidence="2" type="ORF">DEACI_1718</name>
</gene>
<dbReference type="SUPFAM" id="SSF55781">
    <property type="entry name" value="GAF domain-like"/>
    <property type="match status" value="1"/>
</dbReference>
<name>A0A8S0Y2P7_9FIRM</name>
<dbReference type="KEGG" id="aacx:DEACI_1718"/>
<accession>A0A8S0Y2P7</accession>
<dbReference type="PANTHER" id="PTHR45138">
    <property type="entry name" value="REGULATORY COMPONENTS OF SENSORY TRANSDUCTION SYSTEM"/>
    <property type="match status" value="1"/>
</dbReference>
<reference evidence="2" key="2">
    <citation type="submission" date="2020-01" db="EMBL/GenBank/DDBJ databases">
        <authorList>
            <person name="Hornung B."/>
        </authorList>
    </citation>
    <scope>NUCLEOTIDE SEQUENCE</scope>
    <source>
        <strain evidence="2">PacBioINE</strain>
    </source>
</reference>